<evidence type="ECO:0000313" key="2">
    <source>
        <dbReference type="Proteomes" id="UP000270299"/>
    </source>
</evidence>
<name>A0A3L6ZYL8_9MICO</name>
<accession>A0A3L6ZYL8</accession>
<gene>
    <name evidence="1" type="ORF">D9V29_02595</name>
</gene>
<keyword evidence="2" id="KW-1185">Reference proteome</keyword>
<dbReference type="NCBIfam" id="TIGR04088">
    <property type="entry name" value="cognate_SipW"/>
    <property type="match status" value="1"/>
</dbReference>
<evidence type="ECO:0000313" key="1">
    <source>
        <dbReference type="EMBL" id="RLP72914.1"/>
    </source>
</evidence>
<sequence>MATRSSKLRAPVTKPVALALTALVAAAALIGGPVTMAYWNDATEQTPQQIESGLLSITAGITATYFDLASASDVASTVSAPSAQGLIPGKRGQKITYTLASGSGDAVQSRILGSISAPATSVWTEIYSKGYLAVNAETVGECTVNQTPGAPSWVIGNAPGQTLKPGESCKVTVTLSIPAVANISGKNVDVSRALLNLRGSASLNPLVDFAANATLAQVPRAEEN</sequence>
<dbReference type="RefSeq" id="WP_121671772.1">
    <property type="nucleotide sequence ID" value="NZ_BMXM01000003.1"/>
</dbReference>
<dbReference type="OrthoDB" id="5116270at2"/>
<evidence type="ECO:0008006" key="3">
    <source>
        <dbReference type="Google" id="ProtNLM"/>
    </source>
</evidence>
<reference evidence="1 2" key="1">
    <citation type="submission" date="2018-10" db="EMBL/GenBank/DDBJ databases">
        <authorList>
            <person name="Li J."/>
        </authorList>
    </citation>
    <scope>NUCLEOTIDE SEQUENCE [LARGE SCALE GENOMIC DNA]</scope>
    <source>
        <strain evidence="1 2">CCTCC AB209002</strain>
    </source>
</reference>
<dbReference type="EMBL" id="RCUV01000003">
    <property type="protein sequence ID" value="RLP72914.1"/>
    <property type="molecule type" value="Genomic_DNA"/>
</dbReference>
<organism evidence="1 2">
    <name type="scientific">Mycetocola manganoxydans</name>
    <dbReference type="NCBI Taxonomy" id="699879"/>
    <lineage>
        <taxon>Bacteria</taxon>
        <taxon>Bacillati</taxon>
        <taxon>Actinomycetota</taxon>
        <taxon>Actinomycetes</taxon>
        <taxon>Micrococcales</taxon>
        <taxon>Microbacteriaceae</taxon>
        <taxon>Mycetocola</taxon>
    </lineage>
</organism>
<comment type="caution">
    <text evidence="1">The sequence shown here is derived from an EMBL/GenBank/DDBJ whole genome shotgun (WGS) entry which is preliminary data.</text>
</comment>
<dbReference type="Proteomes" id="UP000270299">
    <property type="component" value="Unassembled WGS sequence"/>
</dbReference>
<dbReference type="AlphaFoldDB" id="A0A3L6ZYL8"/>
<dbReference type="InterPro" id="IPR023833">
    <property type="entry name" value="Signal_pept_SipW-depend-type"/>
</dbReference>
<proteinExistence type="predicted"/>
<protein>
    <recommendedName>
        <fullName evidence="3">Alternate-type signal peptide domain-containing protein</fullName>
    </recommendedName>
</protein>